<dbReference type="Proteomes" id="UP000264702">
    <property type="component" value="Unassembled WGS sequence"/>
</dbReference>
<evidence type="ECO:0000259" key="2">
    <source>
        <dbReference type="Pfam" id="PF01370"/>
    </source>
</evidence>
<dbReference type="InterPro" id="IPR010099">
    <property type="entry name" value="SDR39U1"/>
</dbReference>
<evidence type="ECO:0000313" key="5">
    <source>
        <dbReference type="Proteomes" id="UP000264702"/>
    </source>
</evidence>
<name>A0A372IPZ6_9BACT</name>
<dbReference type="InterPro" id="IPR036291">
    <property type="entry name" value="NAD(P)-bd_dom_sf"/>
</dbReference>
<accession>A0A372IPZ6</accession>
<dbReference type="Pfam" id="PF08338">
    <property type="entry name" value="DUF1731"/>
    <property type="match status" value="1"/>
</dbReference>
<keyword evidence="5" id="KW-1185">Reference proteome</keyword>
<dbReference type="RefSeq" id="WP_117299269.1">
    <property type="nucleotide sequence ID" value="NZ_QVQT02000003.1"/>
</dbReference>
<feature type="domain" description="DUF1731" evidence="3">
    <location>
        <begin position="257"/>
        <end position="304"/>
    </location>
</feature>
<evidence type="ECO:0000256" key="1">
    <source>
        <dbReference type="ARBA" id="ARBA00009353"/>
    </source>
</evidence>
<dbReference type="PANTHER" id="PTHR11092:SF0">
    <property type="entry name" value="EPIMERASE FAMILY PROTEIN SDR39U1"/>
    <property type="match status" value="1"/>
</dbReference>
<dbReference type="NCBIfam" id="TIGR01777">
    <property type="entry name" value="yfcH"/>
    <property type="match status" value="1"/>
</dbReference>
<dbReference type="CDD" id="cd05242">
    <property type="entry name" value="SDR_a8"/>
    <property type="match status" value="1"/>
</dbReference>
<reference evidence="4 5" key="1">
    <citation type="submission" date="2018-08" db="EMBL/GenBank/DDBJ databases">
        <title>Acidipila sp. 4G-K13, an acidobacterium isolated from forest soil.</title>
        <authorList>
            <person name="Gao Z.-H."/>
            <person name="Qiu L.-H."/>
        </authorList>
    </citation>
    <scope>NUCLEOTIDE SEQUENCE [LARGE SCALE GENOMIC DNA]</scope>
    <source>
        <strain evidence="4 5">4G-K13</strain>
    </source>
</reference>
<feature type="domain" description="NAD-dependent epimerase/dehydratase" evidence="2">
    <location>
        <begin position="11"/>
        <end position="221"/>
    </location>
</feature>
<dbReference type="PANTHER" id="PTHR11092">
    <property type="entry name" value="SUGAR NUCLEOTIDE EPIMERASE RELATED"/>
    <property type="match status" value="1"/>
</dbReference>
<dbReference type="Pfam" id="PF01370">
    <property type="entry name" value="Epimerase"/>
    <property type="match status" value="1"/>
</dbReference>
<dbReference type="InterPro" id="IPR001509">
    <property type="entry name" value="Epimerase_deHydtase"/>
</dbReference>
<dbReference type="EMBL" id="QVQT01000003">
    <property type="protein sequence ID" value="RFU17040.1"/>
    <property type="molecule type" value="Genomic_DNA"/>
</dbReference>
<proteinExistence type="inferred from homology"/>
<comment type="similarity">
    <text evidence="1">Belongs to the NAD(P)-dependent epimerase/dehydratase family. SDR39U1 subfamily.</text>
</comment>
<dbReference type="SUPFAM" id="SSF51735">
    <property type="entry name" value="NAD(P)-binding Rossmann-fold domains"/>
    <property type="match status" value="1"/>
</dbReference>
<evidence type="ECO:0000259" key="3">
    <source>
        <dbReference type="Pfam" id="PF08338"/>
    </source>
</evidence>
<sequence>MTPPFDFPGRVLLSGASGVIGSSFVRAAPSHRIHTFPLVRRKPLKENEIEWNPQSSDPVADPSRLEAIDAVLHLSGANVAAHRWTKQYREEIFHSRVDSTRHLVRLLQTLKNPPRLLLCASATGLYGSRGEEILNEDSAPGHGFLAETCQAWEAAAHEARQAGIRVVSLRFGIVLAHDGALAKMLPAFRLGLGARLGNGRQWMSWITLTDLLSALFHILRDDSIAGPVNLTAPQPVTNAEFTRALGRALHRPAILAAPAFALRLALGGMAEEGLLASTRVLPARLLRAGFTFEAPDIATALADLL</sequence>
<protein>
    <submittedName>
        <fullName evidence="4">TIGR01777 family protein</fullName>
    </submittedName>
</protein>
<comment type="caution">
    <text evidence="4">The sequence shown here is derived from an EMBL/GenBank/DDBJ whole genome shotgun (WGS) entry which is preliminary data.</text>
</comment>
<dbReference type="InterPro" id="IPR013549">
    <property type="entry name" value="DUF1731"/>
</dbReference>
<evidence type="ECO:0000313" key="4">
    <source>
        <dbReference type="EMBL" id="RFU17040.1"/>
    </source>
</evidence>
<dbReference type="Gene3D" id="3.40.50.720">
    <property type="entry name" value="NAD(P)-binding Rossmann-like Domain"/>
    <property type="match status" value="1"/>
</dbReference>
<organism evidence="4 5">
    <name type="scientific">Paracidobacterium acidisoli</name>
    <dbReference type="NCBI Taxonomy" id="2303751"/>
    <lineage>
        <taxon>Bacteria</taxon>
        <taxon>Pseudomonadati</taxon>
        <taxon>Acidobacteriota</taxon>
        <taxon>Terriglobia</taxon>
        <taxon>Terriglobales</taxon>
        <taxon>Acidobacteriaceae</taxon>
        <taxon>Paracidobacterium</taxon>
    </lineage>
</organism>
<dbReference type="OrthoDB" id="9801773at2"/>
<gene>
    <name evidence="4" type="ORF">D0Y96_10040</name>
</gene>
<dbReference type="AlphaFoldDB" id="A0A372IPZ6"/>